<evidence type="ECO:0000256" key="4">
    <source>
        <dbReference type="ARBA" id="ARBA00022989"/>
    </source>
</evidence>
<evidence type="ECO:0000256" key="6">
    <source>
        <dbReference type="SAM" id="Phobius"/>
    </source>
</evidence>
<feature type="transmembrane region" description="Helical" evidence="6">
    <location>
        <begin position="101"/>
        <end position="118"/>
    </location>
</feature>
<dbReference type="NCBIfam" id="NF008867">
    <property type="entry name" value="PRK11902.1"/>
    <property type="match status" value="1"/>
</dbReference>
<gene>
    <name evidence="8" type="ORF">FXN63_26160</name>
</gene>
<evidence type="ECO:0000256" key="5">
    <source>
        <dbReference type="ARBA" id="ARBA00023136"/>
    </source>
</evidence>
<feature type="domain" description="Major facilitator superfamily (MFS) profile" evidence="7">
    <location>
        <begin position="70"/>
        <end position="465"/>
    </location>
</feature>
<evidence type="ECO:0000256" key="3">
    <source>
        <dbReference type="ARBA" id="ARBA00022692"/>
    </source>
</evidence>
<dbReference type="Proteomes" id="UP000325161">
    <property type="component" value="Chromosome"/>
</dbReference>
<evidence type="ECO:0000256" key="1">
    <source>
        <dbReference type="ARBA" id="ARBA00004141"/>
    </source>
</evidence>
<evidence type="ECO:0000313" key="9">
    <source>
        <dbReference type="Proteomes" id="UP000325161"/>
    </source>
</evidence>
<reference evidence="8 9" key="1">
    <citation type="submission" date="2019-08" db="EMBL/GenBank/DDBJ databases">
        <title>Amphibian skin-associated Pigmentiphaga: genome sequence and occurrence across geography and hosts.</title>
        <authorList>
            <person name="Bletz M.C."/>
            <person name="Bunk B."/>
            <person name="Sproeer C."/>
            <person name="Biwer P."/>
            <person name="Reiter S."/>
            <person name="Rabemananjara F.C.E."/>
            <person name="Schulz S."/>
            <person name="Overmann J."/>
            <person name="Vences M."/>
        </authorList>
    </citation>
    <scope>NUCLEOTIDE SEQUENCE [LARGE SCALE GENOMIC DNA]</scope>
    <source>
        <strain evidence="8 9">Mada1488</strain>
    </source>
</reference>
<feature type="transmembrane region" description="Helical" evidence="6">
    <location>
        <begin position="164"/>
        <end position="188"/>
    </location>
</feature>
<dbReference type="OrthoDB" id="9787815at2"/>
<keyword evidence="4 6" id="KW-1133">Transmembrane helix</keyword>
<proteinExistence type="predicted"/>
<comment type="subcellular location">
    <subcellularLocation>
        <location evidence="1">Membrane</location>
        <topology evidence="1">Multi-pass membrane protein</topology>
    </subcellularLocation>
</comment>
<dbReference type="Gene3D" id="1.20.1250.20">
    <property type="entry name" value="MFS general substrate transporter like domains"/>
    <property type="match status" value="2"/>
</dbReference>
<sequence length="475" mass="50468">MPLHLFKWRVRARPLCTGVSAAASPEHAHWSSCRLRTSFIGPTRQVFPSLGTPPRSFIIARASSLYTNARVAPLLALGFASGLPLALTTGTLQAWATVEDVSLQAIGFLTLVGSAYTLKFLWAPLMDRFSLPLLGRRRGWIAATQLLLAAGIMAMGALSPRDALLPLALLAVFVAFCSASQDIAFDAYRTDVLRNEERGAGAAVSVLGYRLAMLASGGLALVLADKWLGWGGTYVVMGGIMLLTVIVTLIAPEPEVQIKPPRTLREAVTGPLMEFFSRPGAITLLVLIVLYKLGDAFAGSLSTTFLIRGAGFSPTEVGTINKILGLAATIFGALAGGTLLARLGLYRSLIVFGLLQAVSNLGFWLIAVSPKSIVLMSMAVGVENICGGMGTAAFVALLMALCDRRFSATQFALLSALSAVGRTYLAGPASPPLVEALGWAHFFLLTVVIGGPGLWLLWWKRDEIRALDKEEAPAT</sequence>
<dbReference type="InterPro" id="IPR020846">
    <property type="entry name" value="MFS_dom"/>
</dbReference>
<feature type="transmembrane region" description="Helical" evidence="6">
    <location>
        <begin position="373"/>
        <end position="399"/>
    </location>
</feature>
<dbReference type="InterPro" id="IPR036259">
    <property type="entry name" value="MFS_trans_sf"/>
</dbReference>
<dbReference type="InterPro" id="IPR004752">
    <property type="entry name" value="AmpG_permease/AT-1"/>
</dbReference>
<feature type="transmembrane region" description="Helical" evidence="6">
    <location>
        <begin position="200"/>
        <end position="224"/>
    </location>
</feature>
<feature type="transmembrane region" description="Helical" evidence="6">
    <location>
        <begin position="439"/>
        <end position="459"/>
    </location>
</feature>
<dbReference type="FunFam" id="1.20.1250.20:FF:000072">
    <property type="entry name" value="Muropeptide transporter AmpG"/>
    <property type="match status" value="1"/>
</dbReference>
<evidence type="ECO:0000256" key="2">
    <source>
        <dbReference type="ARBA" id="ARBA00022448"/>
    </source>
</evidence>
<feature type="transmembrane region" description="Helical" evidence="6">
    <location>
        <begin position="71"/>
        <end position="95"/>
    </location>
</feature>
<dbReference type="NCBIfam" id="TIGR00901">
    <property type="entry name" value="2A0125"/>
    <property type="match status" value="1"/>
</dbReference>
<feature type="transmembrane region" description="Helical" evidence="6">
    <location>
        <begin position="272"/>
        <end position="291"/>
    </location>
</feature>
<accession>A0A5C0B4I7</accession>
<dbReference type="InterPro" id="IPR011701">
    <property type="entry name" value="MFS"/>
</dbReference>
<dbReference type="CDD" id="cd17486">
    <property type="entry name" value="MFS_AmpG_like"/>
    <property type="match status" value="1"/>
</dbReference>
<name>A0A5C0B4I7_9BURK</name>
<evidence type="ECO:0000313" key="8">
    <source>
        <dbReference type="EMBL" id="QEI09572.1"/>
    </source>
</evidence>
<feature type="transmembrane region" description="Helical" evidence="6">
    <location>
        <begin position="348"/>
        <end position="367"/>
    </location>
</feature>
<dbReference type="PROSITE" id="PS50850">
    <property type="entry name" value="MFS"/>
    <property type="match status" value="1"/>
</dbReference>
<keyword evidence="2" id="KW-0813">Transport</keyword>
<organism evidence="8 9">
    <name type="scientific">Pigmentiphaga aceris</name>
    <dbReference type="NCBI Taxonomy" id="1940612"/>
    <lineage>
        <taxon>Bacteria</taxon>
        <taxon>Pseudomonadati</taxon>
        <taxon>Pseudomonadota</taxon>
        <taxon>Betaproteobacteria</taxon>
        <taxon>Burkholderiales</taxon>
        <taxon>Alcaligenaceae</taxon>
        <taxon>Pigmentiphaga</taxon>
    </lineage>
</organism>
<keyword evidence="9" id="KW-1185">Reference proteome</keyword>
<dbReference type="KEGG" id="pacr:FXN63_26160"/>
<evidence type="ECO:0000259" key="7">
    <source>
        <dbReference type="PROSITE" id="PS50850"/>
    </source>
</evidence>
<protein>
    <submittedName>
        <fullName evidence="8">Muropeptide transporter</fullName>
    </submittedName>
</protein>
<keyword evidence="5 6" id="KW-0472">Membrane</keyword>
<dbReference type="PANTHER" id="PTHR12778">
    <property type="entry name" value="SOLUTE CARRIER FAMILY 33 ACETYL-COA TRANSPORTER -RELATED"/>
    <property type="match status" value="1"/>
</dbReference>
<dbReference type="Pfam" id="PF07690">
    <property type="entry name" value="MFS_1"/>
    <property type="match status" value="1"/>
</dbReference>
<feature type="transmembrane region" description="Helical" evidence="6">
    <location>
        <begin position="139"/>
        <end position="158"/>
    </location>
</feature>
<dbReference type="GO" id="GO:0022857">
    <property type="term" value="F:transmembrane transporter activity"/>
    <property type="evidence" value="ECO:0007669"/>
    <property type="project" value="InterPro"/>
</dbReference>
<dbReference type="SUPFAM" id="SSF103473">
    <property type="entry name" value="MFS general substrate transporter"/>
    <property type="match status" value="1"/>
</dbReference>
<feature type="transmembrane region" description="Helical" evidence="6">
    <location>
        <begin position="323"/>
        <end position="341"/>
    </location>
</feature>
<dbReference type="AlphaFoldDB" id="A0A5C0B4I7"/>
<keyword evidence="3 6" id="KW-0812">Transmembrane</keyword>
<feature type="transmembrane region" description="Helical" evidence="6">
    <location>
        <begin position="230"/>
        <end position="251"/>
    </location>
</feature>
<dbReference type="EMBL" id="CP043046">
    <property type="protein sequence ID" value="QEI09572.1"/>
    <property type="molecule type" value="Genomic_DNA"/>
</dbReference>
<dbReference type="GO" id="GO:0016020">
    <property type="term" value="C:membrane"/>
    <property type="evidence" value="ECO:0007669"/>
    <property type="project" value="UniProtKB-SubCell"/>
</dbReference>
<dbReference type="PANTHER" id="PTHR12778:SF10">
    <property type="entry name" value="MAJOR FACILITATOR SUPERFAMILY DOMAIN-CONTAINING PROTEIN 3"/>
    <property type="match status" value="1"/>
</dbReference>